<reference evidence="4 5" key="1">
    <citation type="journal article" date="2015" name="Fungal Genet. Biol.">
        <title>Evolution of novel wood decay mechanisms in Agaricales revealed by the genome sequences of Fistulina hepatica and Cylindrobasidium torrendii.</title>
        <authorList>
            <person name="Floudas D."/>
            <person name="Held B.W."/>
            <person name="Riley R."/>
            <person name="Nagy L.G."/>
            <person name="Koehler G."/>
            <person name="Ransdell A.S."/>
            <person name="Younus H."/>
            <person name="Chow J."/>
            <person name="Chiniquy J."/>
            <person name="Lipzen A."/>
            <person name="Tritt A."/>
            <person name="Sun H."/>
            <person name="Haridas S."/>
            <person name="LaButti K."/>
            <person name="Ohm R.A."/>
            <person name="Kues U."/>
            <person name="Blanchette R.A."/>
            <person name="Grigoriev I.V."/>
            <person name="Minto R.E."/>
            <person name="Hibbett D.S."/>
        </authorList>
    </citation>
    <scope>NUCLEOTIDE SEQUENCE [LARGE SCALE GENOMIC DNA]</scope>
    <source>
        <strain evidence="4 5">FP15055 ss-10</strain>
    </source>
</reference>
<dbReference type="InterPro" id="IPR000719">
    <property type="entry name" value="Prot_kinase_dom"/>
</dbReference>
<feature type="binding site" evidence="1">
    <location>
        <position position="270"/>
    </location>
    <ligand>
        <name>ATP</name>
        <dbReference type="ChEBI" id="CHEBI:30616"/>
    </ligand>
</feature>
<gene>
    <name evidence="4" type="ORF">CYLTODRAFT_29240</name>
</gene>
<evidence type="ECO:0000256" key="2">
    <source>
        <dbReference type="SAM" id="MobiDB-lite"/>
    </source>
</evidence>
<evidence type="ECO:0000259" key="3">
    <source>
        <dbReference type="PROSITE" id="PS50011"/>
    </source>
</evidence>
<evidence type="ECO:0000256" key="1">
    <source>
        <dbReference type="PROSITE-ProRule" id="PRU10141"/>
    </source>
</evidence>
<keyword evidence="5" id="KW-1185">Reference proteome</keyword>
<dbReference type="EMBL" id="KN880442">
    <property type="protein sequence ID" value="KIY72634.1"/>
    <property type="molecule type" value="Genomic_DNA"/>
</dbReference>
<keyword evidence="1" id="KW-0547">Nucleotide-binding</keyword>
<dbReference type="SUPFAM" id="SSF56112">
    <property type="entry name" value="Protein kinase-like (PK-like)"/>
    <property type="match status" value="1"/>
</dbReference>
<dbReference type="GO" id="GO:0005524">
    <property type="term" value="F:ATP binding"/>
    <property type="evidence" value="ECO:0007669"/>
    <property type="project" value="UniProtKB-UniRule"/>
</dbReference>
<keyword evidence="1" id="KW-0067">ATP-binding</keyword>
<name>A0A0D7BR36_9AGAR</name>
<dbReference type="InterPro" id="IPR011009">
    <property type="entry name" value="Kinase-like_dom_sf"/>
</dbReference>
<dbReference type="AlphaFoldDB" id="A0A0D7BR36"/>
<dbReference type="GO" id="GO:0004672">
    <property type="term" value="F:protein kinase activity"/>
    <property type="evidence" value="ECO:0007669"/>
    <property type="project" value="InterPro"/>
</dbReference>
<evidence type="ECO:0000313" key="4">
    <source>
        <dbReference type="EMBL" id="KIY72634.1"/>
    </source>
</evidence>
<proteinExistence type="predicted"/>
<dbReference type="Proteomes" id="UP000054007">
    <property type="component" value="Unassembled WGS sequence"/>
</dbReference>
<feature type="compositionally biased region" description="Polar residues" evidence="2">
    <location>
        <begin position="98"/>
        <end position="107"/>
    </location>
</feature>
<sequence length="316" mass="34612">MRRLCSNNLSHDGSTGLFRVAPPSYRDQIYAAKVLASSVPRSLPLATTIPQTSLHPQQAQRPSPSIAVIPGYRSNPSLKVVPSYLAPNSRPAEPTGPYSRTNFCTPQDSTSSARALVSIVLPSIPTASQPTAMTPYSAVQAAFSELQSAVTNEQDPVLRARFRIIIQGYMSTTSTQPLSEHNIRQQINFLAQTSRANVNLRTQFVQQRRNLPSVTELQSAVSADIFTTRDDPVARYEIGQQIGRGGFGSVSVGVRRLIQTGAVSGLCAIKTVVGRATSVSNTERELLVRLAVQPNFLHYFTYSMCQCRLYIQFNHS</sequence>
<accession>A0A0D7BR36</accession>
<dbReference type="PROSITE" id="PS00107">
    <property type="entry name" value="PROTEIN_KINASE_ATP"/>
    <property type="match status" value="1"/>
</dbReference>
<feature type="domain" description="Protein kinase" evidence="3">
    <location>
        <begin position="236"/>
        <end position="316"/>
    </location>
</feature>
<dbReference type="InterPro" id="IPR017441">
    <property type="entry name" value="Protein_kinase_ATP_BS"/>
</dbReference>
<evidence type="ECO:0000313" key="5">
    <source>
        <dbReference type="Proteomes" id="UP000054007"/>
    </source>
</evidence>
<protein>
    <recommendedName>
        <fullName evidence="3">Protein kinase domain-containing protein</fullName>
    </recommendedName>
</protein>
<feature type="region of interest" description="Disordered" evidence="2">
    <location>
        <begin position="87"/>
        <end position="107"/>
    </location>
</feature>
<dbReference type="PROSITE" id="PS50011">
    <property type="entry name" value="PROTEIN_KINASE_DOM"/>
    <property type="match status" value="1"/>
</dbReference>
<organism evidence="4 5">
    <name type="scientific">Cylindrobasidium torrendii FP15055 ss-10</name>
    <dbReference type="NCBI Taxonomy" id="1314674"/>
    <lineage>
        <taxon>Eukaryota</taxon>
        <taxon>Fungi</taxon>
        <taxon>Dikarya</taxon>
        <taxon>Basidiomycota</taxon>
        <taxon>Agaricomycotina</taxon>
        <taxon>Agaricomycetes</taxon>
        <taxon>Agaricomycetidae</taxon>
        <taxon>Agaricales</taxon>
        <taxon>Marasmiineae</taxon>
        <taxon>Physalacriaceae</taxon>
        <taxon>Cylindrobasidium</taxon>
    </lineage>
</organism>